<sequence>MVWGSSGRARVTGGPVARSGRGLRGSRRSPGSADRPGRPMRPCRRPRRHRRLCTAPIAAAAQGGRGPDAGRTGTGSSRWAAPWASRPSLAPGRPGPAVTTAVEPSRGVVEDEDGGRVPCRGVEEEPAHRDVGRERARLPPREAVDGDGDCRGGVAAESLRPAAMVQQGGAGEGDPHPCQRGRAETPRICATPRCQRRDACLPPSATGRVHPMPPASVKASPARSRGWSMPGCLGFSAASVRHAGRRDGRAGSIGTVSWPRSRRPRRRGRSW</sequence>
<evidence type="ECO:0000313" key="3">
    <source>
        <dbReference type="Proteomes" id="UP001055101"/>
    </source>
</evidence>
<feature type="region of interest" description="Disordered" evidence="1">
    <location>
        <begin position="203"/>
        <end position="226"/>
    </location>
</feature>
<keyword evidence="3" id="KW-1185">Reference proteome</keyword>
<gene>
    <name evidence="2" type="ORF">EKPJFOCH_1369</name>
</gene>
<feature type="compositionally biased region" description="Basic residues" evidence="1">
    <location>
        <begin position="41"/>
        <end position="52"/>
    </location>
</feature>
<reference evidence="2" key="2">
    <citation type="submission" date="2021-08" db="EMBL/GenBank/DDBJ databases">
        <authorList>
            <person name="Tani A."/>
            <person name="Ola A."/>
            <person name="Ogura Y."/>
            <person name="Katsura K."/>
            <person name="Hayashi T."/>
        </authorList>
    </citation>
    <scope>NUCLEOTIDE SEQUENCE</scope>
    <source>
        <strain evidence="2">DSM 23674</strain>
    </source>
</reference>
<proteinExistence type="predicted"/>
<dbReference type="EMBL" id="BPRA01000006">
    <property type="protein sequence ID" value="GJE54884.1"/>
    <property type="molecule type" value="Genomic_DNA"/>
</dbReference>
<dbReference type="Proteomes" id="UP001055101">
    <property type="component" value="Unassembled WGS sequence"/>
</dbReference>
<organism evidence="2 3">
    <name type="scientific">Methylobacterium thuringiense</name>
    <dbReference type="NCBI Taxonomy" id="1003091"/>
    <lineage>
        <taxon>Bacteria</taxon>
        <taxon>Pseudomonadati</taxon>
        <taxon>Pseudomonadota</taxon>
        <taxon>Alphaproteobacteria</taxon>
        <taxon>Hyphomicrobiales</taxon>
        <taxon>Methylobacteriaceae</taxon>
        <taxon>Methylobacterium</taxon>
    </lineage>
</organism>
<feature type="region of interest" description="Disordered" evidence="1">
    <location>
        <begin position="1"/>
        <end position="154"/>
    </location>
</feature>
<evidence type="ECO:0000256" key="1">
    <source>
        <dbReference type="SAM" id="MobiDB-lite"/>
    </source>
</evidence>
<name>A0ABQ4THM6_9HYPH</name>
<feature type="region of interest" description="Disordered" evidence="1">
    <location>
        <begin position="243"/>
        <end position="271"/>
    </location>
</feature>
<comment type="caution">
    <text evidence="2">The sequence shown here is derived from an EMBL/GenBank/DDBJ whole genome shotgun (WGS) entry which is preliminary data.</text>
</comment>
<evidence type="ECO:0000313" key="2">
    <source>
        <dbReference type="EMBL" id="GJE54884.1"/>
    </source>
</evidence>
<accession>A0ABQ4THM6</accession>
<feature type="compositionally biased region" description="Basic residues" evidence="1">
    <location>
        <begin position="260"/>
        <end position="271"/>
    </location>
</feature>
<feature type="compositionally biased region" description="Basic and acidic residues" evidence="1">
    <location>
        <begin position="121"/>
        <end position="150"/>
    </location>
</feature>
<reference evidence="2" key="1">
    <citation type="journal article" date="2021" name="Front. Microbiol.">
        <title>Comprehensive Comparative Genomics and Phenotyping of Methylobacterium Species.</title>
        <authorList>
            <person name="Alessa O."/>
            <person name="Ogura Y."/>
            <person name="Fujitani Y."/>
            <person name="Takami H."/>
            <person name="Hayashi T."/>
            <person name="Sahin N."/>
            <person name="Tani A."/>
        </authorList>
    </citation>
    <scope>NUCLEOTIDE SEQUENCE</scope>
    <source>
        <strain evidence="2">DSM 23674</strain>
    </source>
</reference>
<protein>
    <submittedName>
        <fullName evidence="2">Uncharacterized protein</fullName>
    </submittedName>
</protein>